<keyword evidence="9" id="KW-0862">Zinc</keyword>
<dbReference type="Gene3D" id="3.40.630.10">
    <property type="entry name" value="Zn peptidases"/>
    <property type="match status" value="2"/>
</dbReference>
<protein>
    <recommendedName>
        <fullName evidence="6">Probable succinyl-diaminopimelate desuccinylase</fullName>
        <ecNumber evidence="5">3.5.1.18</ecNumber>
    </recommendedName>
</protein>
<comment type="similarity">
    <text evidence="4">Belongs to the peptidase M20A family.</text>
</comment>
<dbReference type="EMBL" id="BAQW01000004">
    <property type="protein sequence ID" value="GBR09828.1"/>
    <property type="molecule type" value="Genomic_DNA"/>
</dbReference>
<evidence type="ECO:0000313" key="14">
    <source>
        <dbReference type="Proteomes" id="UP001061070"/>
    </source>
</evidence>
<dbReference type="Pfam" id="PF07687">
    <property type="entry name" value="M20_dimer"/>
    <property type="match status" value="1"/>
</dbReference>
<reference evidence="13" key="1">
    <citation type="submission" date="2013-04" db="EMBL/GenBank/DDBJ databases">
        <title>The genome sequencing project of 58 acetic acid bacteria.</title>
        <authorList>
            <person name="Okamoto-Kainuma A."/>
            <person name="Ishikawa M."/>
            <person name="Umino S."/>
            <person name="Koizumi Y."/>
            <person name="Shiwa Y."/>
            <person name="Yoshikawa H."/>
            <person name="Matsutani M."/>
            <person name="Matsushita K."/>
        </authorList>
    </citation>
    <scope>NUCLEOTIDE SEQUENCE</scope>
    <source>
        <strain evidence="13">NRIC 0228</strain>
    </source>
</reference>
<feature type="domain" description="Peptidase M20 dimerisation" evidence="12">
    <location>
        <begin position="209"/>
        <end position="318"/>
    </location>
</feature>
<keyword evidence="10" id="KW-0170">Cobalt</keyword>
<sequence length="429" mass="45735">MLNGGGMSENDSCYEKTATDCLGSVIDRDFDHAQVPFLQKLVSVPSDNPPGDCAPHAVFSAGLLEELGFKVERHTVPQDFVERHGMKSATNLIIRERFGDGSGPVVALNAHGDVVPPGEGWIHDPYAGVIEEGRLYGRGAAVSKSDFATYAFALRALKEACANVSGTIELHLTYDEEIGGHVGPGWLLAEGLSRPDYVVSAGFTYDVMIAHNGSLQLDVAFTGRAAHSAWPETGADAIEAACRVMSALYAYRDKLSGHHSSIEGIDAPTLVIGTIEGGVAANVVPAQARFRLERRILPDEQADDVEAELRRVIMRAASEVAGVECIVSQHLLALPLVPSEGQAPLIHALQDAAEAVFGERISKKGMPLFTDARIYSNAGCPTVLYGAGPRCLQDANGHRANEHVVLEDLRRATKVVAGALMRLLSPTAA</sequence>
<dbReference type="PANTHER" id="PTHR43808">
    <property type="entry name" value="ACETYLORNITHINE DEACETYLASE"/>
    <property type="match status" value="1"/>
</dbReference>
<dbReference type="SUPFAM" id="SSF55031">
    <property type="entry name" value="Bacterial exopeptidase dimerisation domain"/>
    <property type="match status" value="1"/>
</dbReference>
<comment type="caution">
    <text evidence="13">The sequence shown here is derived from an EMBL/GenBank/DDBJ whole genome shotgun (WGS) entry which is preliminary data.</text>
</comment>
<evidence type="ECO:0000256" key="7">
    <source>
        <dbReference type="ARBA" id="ARBA00022723"/>
    </source>
</evidence>
<evidence type="ECO:0000256" key="9">
    <source>
        <dbReference type="ARBA" id="ARBA00022833"/>
    </source>
</evidence>
<accession>A0ABQ0Q9D4</accession>
<keyword evidence="8" id="KW-0378">Hydrolase</keyword>
<dbReference type="Pfam" id="PF01546">
    <property type="entry name" value="Peptidase_M20"/>
    <property type="match status" value="1"/>
</dbReference>
<comment type="cofactor">
    <cofactor evidence="1">
        <name>Co(2+)</name>
        <dbReference type="ChEBI" id="CHEBI:48828"/>
    </cofactor>
</comment>
<name>A0ABQ0Q9D4_9PROT</name>
<dbReference type="PROSITE" id="PS00758">
    <property type="entry name" value="ARGE_DAPE_CPG2_1"/>
    <property type="match status" value="1"/>
</dbReference>
<comment type="cofactor">
    <cofactor evidence="2">
        <name>Zn(2+)</name>
        <dbReference type="ChEBI" id="CHEBI:29105"/>
    </cofactor>
</comment>
<keyword evidence="14" id="KW-1185">Reference proteome</keyword>
<evidence type="ECO:0000256" key="11">
    <source>
        <dbReference type="ARBA" id="ARBA00051301"/>
    </source>
</evidence>
<dbReference type="NCBIfam" id="TIGR01910">
    <property type="entry name" value="DapE-ArgE"/>
    <property type="match status" value="1"/>
</dbReference>
<evidence type="ECO:0000256" key="10">
    <source>
        <dbReference type="ARBA" id="ARBA00023285"/>
    </source>
</evidence>
<dbReference type="InterPro" id="IPR001261">
    <property type="entry name" value="ArgE/DapE_CS"/>
</dbReference>
<dbReference type="InterPro" id="IPR010182">
    <property type="entry name" value="ArgE/DapE"/>
</dbReference>
<dbReference type="InterPro" id="IPR036264">
    <property type="entry name" value="Bact_exopeptidase_dim_dom"/>
</dbReference>
<evidence type="ECO:0000313" key="13">
    <source>
        <dbReference type="EMBL" id="GBR09828.1"/>
    </source>
</evidence>
<dbReference type="SUPFAM" id="SSF53187">
    <property type="entry name" value="Zn-dependent exopeptidases"/>
    <property type="match status" value="1"/>
</dbReference>
<dbReference type="Proteomes" id="UP001061070">
    <property type="component" value="Unassembled WGS sequence"/>
</dbReference>
<evidence type="ECO:0000256" key="2">
    <source>
        <dbReference type="ARBA" id="ARBA00001947"/>
    </source>
</evidence>
<dbReference type="EC" id="3.5.1.18" evidence="5"/>
<proteinExistence type="inferred from homology"/>
<comment type="catalytic activity">
    <reaction evidence="11">
        <text>N-succinyl-(2S,6S)-2,6-diaminopimelate + H2O = (2S,6S)-2,6-diaminopimelate + succinate</text>
        <dbReference type="Rhea" id="RHEA:22608"/>
        <dbReference type="ChEBI" id="CHEBI:15377"/>
        <dbReference type="ChEBI" id="CHEBI:30031"/>
        <dbReference type="ChEBI" id="CHEBI:57609"/>
        <dbReference type="ChEBI" id="CHEBI:58087"/>
        <dbReference type="EC" id="3.5.1.18"/>
    </reaction>
</comment>
<evidence type="ECO:0000256" key="6">
    <source>
        <dbReference type="ARBA" id="ARBA00016853"/>
    </source>
</evidence>
<dbReference type="InterPro" id="IPR002933">
    <property type="entry name" value="Peptidase_M20"/>
</dbReference>
<gene>
    <name evidence="13" type="ORF">AA0228_0821</name>
</gene>
<evidence type="ECO:0000256" key="4">
    <source>
        <dbReference type="ARBA" id="ARBA00006247"/>
    </source>
</evidence>
<dbReference type="Gene3D" id="3.30.70.360">
    <property type="match status" value="1"/>
</dbReference>
<dbReference type="InterPro" id="IPR050072">
    <property type="entry name" value="Peptidase_M20A"/>
</dbReference>
<dbReference type="InterPro" id="IPR011650">
    <property type="entry name" value="Peptidase_M20_dimer"/>
</dbReference>
<evidence type="ECO:0000256" key="5">
    <source>
        <dbReference type="ARBA" id="ARBA00011921"/>
    </source>
</evidence>
<evidence type="ECO:0000259" key="12">
    <source>
        <dbReference type="Pfam" id="PF07687"/>
    </source>
</evidence>
<keyword evidence="7" id="KW-0479">Metal-binding</keyword>
<evidence type="ECO:0000256" key="8">
    <source>
        <dbReference type="ARBA" id="ARBA00022801"/>
    </source>
</evidence>
<evidence type="ECO:0000256" key="3">
    <source>
        <dbReference type="ARBA" id="ARBA00005130"/>
    </source>
</evidence>
<evidence type="ECO:0000256" key="1">
    <source>
        <dbReference type="ARBA" id="ARBA00001941"/>
    </source>
</evidence>
<organism evidence="13 14">
    <name type="scientific">Gluconobacter frateurii NRIC 0228</name>
    <dbReference type="NCBI Taxonomy" id="1307946"/>
    <lineage>
        <taxon>Bacteria</taxon>
        <taxon>Pseudomonadati</taxon>
        <taxon>Pseudomonadota</taxon>
        <taxon>Alphaproteobacteria</taxon>
        <taxon>Acetobacterales</taxon>
        <taxon>Acetobacteraceae</taxon>
        <taxon>Gluconobacter</taxon>
    </lineage>
</organism>
<comment type="pathway">
    <text evidence="3">Amino-acid biosynthesis; L-lysine biosynthesis via DAP pathway; LL-2,6-diaminopimelate from (S)-tetrahydrodipicolinate (succinylase route): step 3/3.</text>
</comment>